<organism evidence="2 3">
    <name type="scientific">Brassica cretica</name>
    <name type="common">Mustard</name>
    <dbReference type="NCBI Taxonomy" id="69181"/>
    <lineage>
        <taxon>Eukaryota</taxon>
        <taxon>Viridiplantae</taxon>
        <taxon>Streptophyta</taxon>
        <taxon>Embryophyta</taxon>
        <taxon>Tracheophyta</taxon>
        <taxon>Spermatophyta</taxon>
        <taxon>Magnoliopsida</taxon>
        <taxon>eudicotyledons</taxon>
        <taxon>Gunneridae</taxon>
        <taxon>Pentapetalae</taxon>
        <taxon>rosids</taxon>
        <taxon>malvids</taxon>
        <taxon>Brassicales</taxon>
        <taxon>Brassicaceae</taxon>
        <taxon>Brassiceae</taxon>
        <taxon>Brassica</taxon>
    </lineage>
</organism>
<feature type="region of interest" description="Disordered" evidence="1">
    <location>
        <begin position="43"/>
        <end position="71"/>
    </location>
</feature>
<name>A0A8S9GY52_BRACR</name>
<comment type="caution">
    <text evidence="2">The sequence shown here is derived from an EMBL/GenBank/DDBJ whole genome shotgun (WGS) entry which is preliminary data.</text>
</comment>
<evidence type="ECO:0000313" key="2">
    <source>
        <dbReference type="EMBL" id="KAF2551441.1"/>
    </source>
</evidence>
<protein>
    <submittedName>
        <fullName evidence="2">Uncharacterized protein</fullName>
    </submittedName>
</protein>
<evidence type="ECO:0000256" key="1">
    <source>
        <dbReference type="SAM" id="MobiDB-lite"/>
    </source>
</evidence>
<sequence>MVEFRFALVSSFFSLKEDEISHCSDRLFVYFIYITLSVYSDEEEEEEQRNQQDDTSGDQFLPPPPRDKCSPRTCKNLTGECYQMGRLLLRLLTCTEIISDNLKYMIAEEDR</sequence>
<dbReference type="Proteomes" id="UP000712281">
    <property type="component" value="Unassembled WGS sequence"/>
</dbReference>
<gene>
    <name evidence="2" type="ORF">F2Q68_00035356</name>
</gene>
<dbReference type="EMBL" id="QGKW02001988">
    <property type="protein sequence ID" value="KAF2551441.1"/>
    <property type="molecule type" value="Genomic_DNA"/>
</dbReference>
<dbReference type="AlphaFoldDB" id="A0A8S9GY52"/>
<proteinExistence type="predicted"/>
<evidence type="ECO:0000313" key="3">
    <source>
        <dbReference type="Proteomes" id="UP000712281"/>
    </source>
</evidence>
<accession>A0A8S9GY52</accession>
<reference evidence="2" key="1">
    <citation type="submission" date="2019-12" db="EMBL/GenBank/DDBJ databases">
        <title>Genome sequencing and annotation of Brassica cretica.</title>
        <authorList>
            <person name="Studholme D.J."/>
            <person name="Sarris P.F."/>
        </authorList>
    </citation>
    <scope>NUCLEOTIDE SEQUENCE</scope>
    <source>
        <strain evidence="2">PFS-001/15</strain>
        <tissue evidence="2">Leaf</tissue>
    </source>
</reference>